<organism evidence="2 3">
    <name type="scientific">Parthenolecanium corni</name>
    <dbReference type="NCBI Taxonomy" id="536013"/>
    <lineage>
        <taxon>Eukaryota</taxon>
        <taxon>Metazoa</taxon>
        <taxon>Ecdysozoa</taxon>
        <taxon>Arthropoda</taxon>
        <taxon>Hexapoda</taxon>
        <taxon>Insecta</taxon>
        <taxon>Pterygota</taxon>
        <taxon>Neoptera</taxon>
        <taxon>Paraneoptera</taxon>
        <taxon>Hemiptera</taxon>
        <taxon>Sternorrhyncha</taxon>
        <taxon>Coccoidea</taxon>
        <taxon>Coccidae</taxon>
        <taxon>Parthenolecanium</taxon>
    </lineage>
</organism>
<keyword evidence="3" id="KW-1185">Reference proteome</keyword>
<dbReference type="AlphaFoldDB" id="A0AAN9TUC6"/>
<name>A0AAN9TUC6_9HEMI</name>
<dbReference type="Proteomes" id="UP001367676">
    <property type="component" value="Unassembled WGS sequence"/>
</dbReference>
<reference evidence="2 3" key="1">
    <citation type="submission" date="2024-03" db="EMBL/GenBank/DDBJ databases">
        <title>Adaptation during the transition from Ophiocordyceps entomopathogen to insect associate is accompanied by gene loss and intensified selection.</title>
        <authorList>
            <person name="Ward C.M."/>
            <person name="Onetto C.A."/>
            <person name="Borneman A.R."/>
        </authorList>
    </citation>
    <scope>NUCLEOTIDE SEQUENCE [LARGE SCALE GENOMIC DNA]</scope>
    <source>
        <strain evidence="2">AWRI1</strain>
        <tissue evidence="2">Single Adult Female</tissue>
    </source>
</reference>
<evidence type="ECO:0000256" key="1">
    <source>
        <dbReference type="SAM" id="MobiDB-lite"/>
    </source>
</evidence>
<feature type="compositionally biased region" description="Pro residues" evidence="1">
    <location>
        <begin position="11"/>
        <end position="21"/>
    </location>
</feature>
<comment type="caution">
    <text evidence="2">The sequence shown here is derived from an EMBL/GenBank/DDBJ whole genome shotgun (WGS) entry which is preliminary data.</text>
</comment>
<evidence type="ECO:0000313" key="2">
    <source>
        <dbReference type="EMBL" id="KAK7604331.1"/>
    </source>
</evidence>
<gene>
    <name evidence="2" type="ORF">V9T40_004604</name>
</gene>
<protein>
    <submittedName>
        <fullName evidence="2">Uncharacterized protein</fullName>
    </submittedName>
</protein>
<proteinExistence type="predicted"/>
<feature type="region of interest" description="Disordered" evidence="1">
    <location>
        <begin position="1"/>
        <end position="25"/>
    </location>
</feature>
<evidence type="ECO:0000313" key="3">
    <source>
        <dbReference type="Proteomes" id="UP001367676"/>
    </source>
</evidence>
<sequence>MRGPAKRDSASPPPPPPPPRRSPYNTHLSALSQFPITNYQLPIADSQIFVAPRASYAYLMRPSCVPAETHSRHTFFVLRSLPARRSEVRQHTTGCGCGREGCWDSADSEDLCEHVRDSVAHRISSPRLASPRLASPRHVRYDKS</sequence>
<accession>A0AAN9TUC6</accession>
<dbReference type="EMBL" id="JBBCAQ010000004">
    <property type="protein sequence ID" value="KAK7604331.1"/>
    <property type="molecule type" value="Genomic_DNA"/>
</dbReference>